<evidence type="ECO:0000313" key="2">
    <source>
        <dbReference type="EMBL" id="ADH62038.1"/>
    </source>
</evidence>
<dbReference type="STRING" id="526227.Mesil_0093"/>
<organism evidence="2 3">
    <name type="scientific">Allomeiothermus silvanus (strain ATCC 700542 / DSM 9946 / NBRC 106475 / NCIMB 13440 / VI-R2)</name>
    <name type="common">Thermus silvanus</name>
    <dbReference type="NCBI Taxonomy" id="526227"/>
    <lineage>
        <taxon>Bacteria</taxon>
        <taxon>Thermotogati</taxon>
        <taxon>Deinococcota</taxon>
        <taxon>Deinococci</taxon>
        <taxon>Thermales</taxon>
        <taxon>Thermaceae</taxon>
        <taxon>Allomeiothermus</taxon>
    </lineage>
</organism>
<reference evidence="2 3" key="1">
    <citation type="journal article" date="2010" name="Stand. Genomic Sci.">
        <title>Complete genome sequence of Meiothermus silvanus type strain (VI-R2).</title>
        <authorList>
            <person name="Sikorski J."/>
            <person name="Tindall B.J."/>
            <person name="Lowry S."/>
            <person name="Lucas S."/>
            <person name="Nolan M."/>
            <person name="Copeland A."/>
            <person name="Glavina Del Rio T."/>
            <person name="Tice H."/>
            <person name="Cheng J.F."/>
            <person name="Han C."/>
            <person name="Pitluck S."/>
            <person name="Liolios K."/>
            <person name="Ivanova N."/>
            <person name="Mavromatis K."/>
            <person name="Mikhailova N."/>
            <person name="Pati A."/>
            <person name="Goodwin L."/>
            <person name="Chen A."/>
            <person name="Palaniappan K."/>
            <person name="Land M."/>
            <person name="Hauser L."/>
            <person name="Chang Y.J."/>
            <person name="Jeffries C.D."/>
            <person name="Rohde M."/>
            <person name="Goker M."/>
            <person name="Woyke T."/>
            <person name="Bristow J."/>
            <person name="Eisen J.A."/>
            <person name="Markowitz V."/>
            <person name="Hugenholtz P."/>
            <person name="Kyrpides N.C."/>
            <person name="Klenk H.P."/>
            <person name="Lapidus A."/>
        </authorList>
    </citation>
    <scope>NUCLEOTIDE SEQUENCE [LARGE SCALE GENOMIC DNA]</scope>
    <source>
        <strain evidence="3">ATCC 700542 / DSM 9946 / VI-R2</strain>
    </source>
</reference>
<dbReference type="InterPro" id="IPR029068">
    <property type="entry name" value="Glyas_Bleomycin-R_OHBP_Dase"/>
</dbReference>
<dbReference type="Gene3D" id="3.10.180.10">
    <property type="entry name" value="2,3-Dihydroxybiphenyl 1,2-Dioxygenase, domain 1"/>
    <property type="match status" value="1"/>
</dbReference>
<dbReference type="Proteomes" id="UP000001916">
    <property type="component" value="Chromosome"/>
</dbReference>
<dbReference type="HOGENOM" id="CLU_083550_0_0_0"/>
<dbReference type="KEGG" id="msv:Mesil_0093"/>
<dbReference type="OrthoDB" id="9111355at2"/>
<evidence type="ECO:0000259" key="1">
    <source>
        <dbReference type="Pfam" id="PF13468"/>
    </source>
</evidence>
<dbReference type="RefSeq" id="WP_013156646.1">
    <property type="nucleotide sequence ID" value="NC_014212.1"/>
</dbReference>
<dbReference type="InterPro" id="IPR025870">
    <property type="entry name" value="Glyoxalase-like_dom"/>
</dbReference>
<evidence type="ECO:0000313" key="3">
    <source>
        <dbReference type="Proteomes" id="UP000001916"/>
    </source>
</evidence>
<dbReference type="eggNOG" id="COG0346">
    <property type="taxonomic scope" value="Bacteria"/>
</dbReference>
<keyword evidence="3" id="KW-1185">Reference proteome</keyword>
<name>D7BGN4_ALLS1</name>
<sequence length="216" mass="23937">MKSKVGSTVLDHLVVAARTLEEGAAYIERMLGVAMSPGGQHPQMGTHNRLLNLGGGVYLEVLAIDPQGIPPDRPRWFGLDSPALQQRLEAGPALIHWVARTDDIHRVLQRVPRLGRVHRMHRGDLSWDITIPDDGNLLEGGLIPSLICWGETPHPTTRLPDVGCQLVGLYGVHPEPRQVSRMLAELGLEGVLELREGEQVRLEAWIEAPKGRWVLR</sequence>
<feature type="domain" description="Glyoxalase-like" evidence="1">
    <location>
        <begin position="10"/>
        <end position="186"/>
    </location>
</feature>
<gene>
    <name evidence="2" type="ordered locus">Mesil_0093</name>
</gene>
<dbReference type="AlphaFoldDB" id="D7BGN4"/>
<protein>
    <recommendedName>
        <fullName evidence="1">Glyoxalase-like domain-containing protein</fullName>
    </recommendedName>
</protein>
<dbReference type="Pfam" id="PF13468">
    <property type="entry name" value="Glyoxalase_3"/>
    <property type="match status" value="1"/>
</dbReference>
<dbReference type="SUPFAM" id="SSF54593">
    <property type="entry name" value="Glyoxalase/Bleomycin resistance protein/Dihydroxybiphenyl dioxygenase"/>
    <property type="match status" value="1"/>
</dbReference>
<dbReference type="EMBL" id="CP002042">
    <property type="protein sequence ID" value="ADH62038.1"/>
    <property type="molecule type" value="Genomic_DNA"/>
</dbReference>
<proteinExistence type="predicted"/>
<accession>D7BGN4</accession>